<protein>
    <submittedName>
        <fullName evidence="1">Uncharacterized protein</fullName>
    </submittedName>
</protein>
<dbReference type="EMBL" id="AP017972">
    <property type="protein sequence ID" value="BAW98277.1"/>
    <property type="molecule type" value="Genomic_DNA"/>
</dbReference>
<organism evidence="1 2">
    <name type="scientific">Vibrio phage pTD1</name>
    <dbReference type="NCBI Taxonomy" id="1938577"/>
    <lineage>
        <taxon>Viruses</taxon>
        <taxon>Duplodnaviria</taxon>
        <taxon>Heunggongvirae</taxon>
        <taxon>Uroviricota</taxon>
        <taxon>Caudoviricetes</taxon>
        <taxon>Chimalliviridae</taxon>
        <taxon>Gorgonvirinae</taxon>
        <taxon>Tidunavirus</taxon>
        <taxon>Tidunavirus pTD1</taxon>
    </lineage>
</organism>
<name>A0A1Q2U2T9_9CAUD</name>
<dbReference type="RefSeq" id="YP_009599355.1">
    <property type="nucleotide sequence ID" value="NC_041916.1"/>
</dbReference>
<reference evidence="1 2" key="1">
    <citation type="submission" date="2017-01" db="EMBL/GenBank/DDBJ databases">
        <title>Complete Genome Sequence of Vibrio Parahaemolyticus Bacteriophage pTD1.</title>
        <authorList>
            <person name="Midorikawa Y."/>
            <person name="Sano M."/>
        </authorList>
    </citation>
    <scope>NUCLEOTIDE SEQUENCE [LARGE SCALE GENOMIC DNA]</scope>
    <source>
        <strain evidence="1">PTD1</strain>
    </source>
</reference>
<accession>A0A1Q2U2T9</accession>
<evidence type="ECO:0000313" key="2">
    <source>
        <dbReference type="Proteomes" id="UP000221243"/>
    </source>
</evidence>
<dbReference type="GeneID" id="40075084"/>
<sequence>MNGKENDYNGPSHFCQTACATIWPILLHDDSQPIPMFFEDDDEDDLDILDMPLYFD</sequence>
<dbReference type="KEGG" id="vg:40075084"/>
<evidence type="ECO:0000313" key="1">
    <source>
        <dbReference type="EMBL" id="BAW98277.1"/>
    </source>
</evidence>
<proteinExistence type="predicted"/>
<keyword evidence="2" id="KW-1185">Reference proteome</keyword>
<dbReference type="Proteomes" id="UP000221243">
    <property type="component" value="Segment"/>
</dbReference>
<dbReference type="OrthoDB" id="41704at10239"/>